<dbReference type="AlphaFoldDB" id="A0A840WYD4"/>
<keyword evidence="1" id="KW-0812">Transmembrane</keyword>
<feature type="transmembrane region" description="Helical" evidence="1">
    <location>
        <begin position="183"/>
        <end position="201"/>
    </location>
</feature>
<organism evidence="2 3">
    <name type="scientific">Rubricella aquisinus</name>
    <dbReference type="NCBI Taxonomy" id="2028108"/>
    <lineage>
        <taxon>Bacteria</taxon>
        <taxon>Pseudomonadati</taxon>
        <taxon>Pseudomonadota</taxon>
        <taxon>Alphaproteobacteria</taxon>
        <taxon>Rhodobacterales</taxon>
        <taxon>Paracoccaceae</taxon>
        <taxon>Rubricella</taxon>
    </lineage>
</organism>
<feature type="transmembrane region" description="Helical" evidence="1">
    <location>
        <begin position="252"/>
        <end position="269"/>
    </location>
</feature>
<feature type="transmembrane region" description="Helical" evidence="1">
    <location>
        <begin position="120"/>
        <end position="142"/>
    </location>
</feature>
<dbReference type="GO" id="GO:0009389">
    <property type="term" value="F:dimethyl sulfoxide reductase activity"/>
    <property type="evidence" value="ECO:0007669"/>
    <property type="project" value="TreeGrafter"/>
</dbReference>
<sequence length="315" mass="34052">MHPAKSVIYFTVMSGLGYGLVIWLGIYALTDHNLPGGWNAGALTLALALVASGLISSTLHLGHPERAWRALSQWRTSWLSREGVAAIVTFIPLGLWWLSWMLTEPAAELKGALTDMERVFAILGMIGALVTVFTTSMIYASLKAVPSWHTIWTPLAYLILALYTGLLGFMAILGLAGGNPGVIAEYGLYLLAAGLVVKLLFWKHTRAGSGSTTSSATGIEGDVRLLEGPHTQANYLLREMGFTIARKHADKLRVGVFLFAFGVPFLTLAALSYDAAGWVAVAGFAALMVGVFMERWLFFAEARHVVTLYYGARAA</sequence>
<dbReference type="Pfam" id="PF04976">
    <property type="entry name" value="DmsC"/>
    <property type="match status" value="1"/>
</dbReference>
<gene>
    <name evidence="2" type="ORF">FHS89_000691</name>
</gene>
<feature type="transmembrane region" description="Helical" evidence="1">
    <location>
        <begin position="83"/>
        <end position="100"/>
    </location>
</feature>
<evidence type="ECO:0000313" key="3">
    <source>
        <dbReference type="Proteomes" id="UP000553766"/>
    </source>
</evidence>
<keyword evidence="3" id="KW-1185">Reference proteome</keyword>
<name>A0A840WYD4_9RHOB</name>
<accession>A0A840WYD4</accession>
<dbReference type="EMBL" id="JACIJS010000002">
    <property type="protein sequence ID" value="MBB5514685.1"/>
    <property type="molecule type" value="Genomic_DNA"/>
</dbReference>
<feature type="transmembrane region" description="Helical" evidence="1">
    <location>
        <begin position="41"/>
        <end position="62"/>
    </location>
</feature>
<dbReference type="PANTHER" id="PTHR38095">
    <property type="entry name" value="ANAEROBIC DIMETHYL SULFOXIDE REDUCTASE CHAIN YNFH"/>
    <property type="match status" value="1"/>
</dbReference>
<evidence type="ECO:0000313" key="2">
    <source>
        <dbReference type="EMBL" id="MBB5514685.1"/>
    </source>
</evidence>
<dbReference type="GO" id="GO:0005886">
    <property type="term" value="C:plasma membrane"/>
    <property type="evidence" value="ECO:0007669"/>
    <property type="project" value="TreeGrafter"/>
</dbReference>
<dbReference type="PANTHER" id="PTHR38095:SF1">
    <property type="entry name" value="ANAEROBIC DIMETHYL SULFOXIDE REDUCTASE CHAIN YNFH"/>
    <property type="match status" value="1"/>
</dbReference>
<keyword evidence="1" id="KW-0472">Membrane</keyword>
<keyword evidence="1" id="KW-1133">Transmembrane helix</keyword>
<feature type="transmembrane region" description="Helical" evidence="1">
    <location>
        <begin position="7"/>
        <end position="29"/>
    </location>
</feature>
<feature type="transmembrane region" description="Helical" evidence="1">
    <location>
        <begin position="154"/>
        <end position="177"/>
    </location>
</feature>
<protein>
    <submittedName>
        <fullName evidence="2">DMSO reductase anchor subunit</fullName>
    </submittedName>
</protein>
<dbReference type="GO" id="GO:0019645">
    <property type="term" value="P:anaerobic electron transport chain"/>
    <property type="evidence" value="ECO:0007669"/>
    <property type="project" value="InterPro"/>
</dbReference>
<dbReference type="GO" id="GO:0009390">
    <property type="term" value="C:dimethyl sulfoxide reductase complex"/>
    <property type="evidence" value="ECO:0007669"/>
    <property type="project" value="TreeGrafter"/>
</dbReference>
<proteinExistence type="predicted"/>
<dbReference type="Proteomes" id="UP000553766">
    <property type="component" value="Unassembled WGS sequence"/>
</dbReference>
<dbReference type="RefSeq" id="WP_184008569.1">
    <property type="nucleotide sequence ID" value="NZ_JACIJS010000002.1"/>
</dbReference>
<feature type="transmembrane region" description="Helical" evidence="1">
    <location>
        <begin position="275"/>
        <end position="293"/>
    </location>
</feature>
<comment type="caution">
    <text evidence="2">The sequence shown here is derived from an EMBL/GenBank/DDBJ whole genome shotgun (WGS) entry which is preliminary data.</text>
</comment>
<reference evidence="2 3" key="1">
    <citation type="submission" date="2020-08" db="EMBL/GenBank/DDBJ databases">
        <title>Genomic Encyclopedia of Type Strains, Phase IV (KMG-IV): sequencing the most valuable type-strain genomes for metagenomic binning, comparative biology and taxonomic classification.</title>
        <authorList>
            <person name="Goeker M."/>
        </authorList>
    </citation>
    <scope>NUCLEOTIDE SEQUENCE [LARGE SCALE GENOMIC DNA]</scope>
    <source>
        <strain evidence="2 3">DSM 103377</strain>
    </source>
</reference>
<evidence type="ECO:0000256" key="1">
    <source>
        <dbReference type="SAM" id="Phobius"/>
    </source>
</evidence>
<dbReference type="InterPro" id="IPR007059">
    <property type="entry name" value="DmsC"/>
</dbReference>